<gene>
    <name evidence="3" type="ORF">PEPNEM18_00708</name>
</gene>
<dbReference type="PROSITE" id="PS00893">
    <property type="entry name" value="NUDIX_BOX"/>
    <property type="match status" value="1"/>
</dbReference>
<dbReference type="PROSITE" id="PS51462">
    <property type="entry name" value="NUDIX"/>
    <property type="match status" value="1"/>
</dbReference>
<dbReference type="Gene3D" id="3.90.79.10">
    <property type="entry name" value="Nucleoside Triphosphate Pyrophosphohydrolase"/>
    <property type="match status" value="1"/>
</dbReference>
<dbReference type="InterPro" id="IPR020084">
    <property type="entry name" value="NUDIX_hydrolase_CS"/>
</dbReference>
<evidence type="ECO:0000256" key="1">
    <source>
        <dbReference type="ARBA" id="ARBA00022801"/>
    </source>
</evidence>
<dbReference type="Pfam" id="PF00293">
    <property type="entry name" value="NUDIX"/>
    <property type="match status" value="1"/>
</dbReference>
<dbReference type="Proteomes" id="UP000586454">
    <property type="component" value="Unassembled WGS sequence"/>
</dbReference>
<sequence length="166" mass="19948">MRERWELYDEEDKPTGEVIYRGERIPKGRFHRVVEAWLRTGDGNFILQKRSKKKKNYPGFWSCTACGSVQEGEGPEEAMIREMEEEMGIILTREELKLDRVISEFPAHYYIYKVEKDVKEEDIVMDPEEVEDFIFLTADQLPRWIEEKNMTKLAYYDDFFENWAKK</sequence>
<evidence type="ECO:0000313" key="4">
    <source>
        <dbReference type="Proteomes" id="UP000586454"/>
    </source>
</evidence>
<reference evidence="3 4" key="1">
    <citation type="submission" date="2020-06" db="EMBL/GenBank/DDBJ databases">
        <authorList>
            <person name="Criscuolo A."/>
        </authorList>
    </citation>
    <scope>NUCLEOTIDE SEQUENCE [LARGE SCALE GENOMIC DNA]</scope>
    <source>
        <strain evidence="3">1804121828</strain>
    </source>
</reference>
<feature type="domain" description="Nudix hydrolase" evidence="2">
    <location>
        <begin position="29"/>
        <end position="161"/>
    </location>
</feature>
<comment type="caution">
    <text evidence="3">The sequence shown here is derived from an EMBL/GenBank/DDBJ whole genome shotgun (WGS) entry which is preliminary data.</text>
</comment>
<dbReference type="PANTHER" id="PTHR10885">
    <property type="entry name" value="ISOPENTENYL-DIPHOSPHATE DELTA-ISOMERASE"/>
    <property type="match status" value="1"/>
</dbReference>
<dbReference type="CDD" id="cd04693">
    <property type="entry name" value="NUDIX_Hydrolase"/>
    <property type="match status" value="1"/>
</dbReference>
<organism evidence="3 4">
    <name type="scientific">Aedoeadaptatus nemausensis</name>
    <dbReference type="NCBI Taxonomy" id="2582829"/>
    <lineage>
        <taxon>Bacteria</taxon>
        <taxon>Bacillati</taxon>
        <taxon>Bacillota</taxon>
        <taxon>Tissierellia</taxon>
        <taxon>Tissierellales</taxon>
        <taxon>Peptoniphilaceae</taxon>
        <taxon>Aedoeadaptatus</taxon>
    </lineage>
</organism>
<dbReference type="SUPFAM" id="SSF55811">
    <property type="entry name" value="Nudix"/>
    <property type="match status" value="1"/>
</dbReference>
<keyword evidence="1 3" id="KW-0378">Hydrolase</keyword>
<dbReference type="GO" id="GO:0016787">
    <property type="term" value="F:hydrolase activity"/>
    <property type="evidence" value="ECO:0007669"/>
    <property type="project" value="UniProtKB-KW"/>
</dbReference>
<accession>A0A6V6Y1E8</accession>
<dbReference type="EMBL" id="CAIJCS010000016">
    <property type="protein sequence ID" value="CAC9928642.1"/>
    <property type="molecule type" value="Genomic_DNA"/>
</dbReference>
<dbReference type="RefSeq" id="WP_180499309.1">
    <property type="nucleotide sequence ID" value="NZ_CAIJCS010000016.1"/>
</dbReference>
<evidence type="ECO:0000259" key="2">
    <source>
        <dbReference type="PROSITE" id="PS51462"/>
    </source>
</evidence>
<dbReference type="InterPro" id="IPR000086">
    <property type="entry name" value="NUDIX_hydrolase_dom"/>
</dbReference>
<dbReference type="PANTHER" id="PTHR10885:SF0">
    <property type="entry name" value="ISOPENTENYL-DIPHOSPHATE DELTA-ISOMERASE"/>
    <property type="match status" value="1"/>
</dbReference>
<dbReference type="AlphaFoldDB" id="A0A6V6Y1E8"/>
<keyword evidence="4" id="KW-1185">Reference proteome</keyword>
<protein>
    <submittedName>
        <fullName evidence="3">Hydrolase, NUDIX family</fullName>
    </submittedName>
</protein>
<evidence type="ECO:0000313" key="3">
    <source>
        <dbReference type="EMBL" id="CAC9928642.1"/>
    </source>
</evidence>
<proteinExistence type="predicted"/>
<dbReference type="InterPro" id="IPR015797">
    <property type="entry name" value="NUDIX_hydrolase-like_dom_sf"/>
</dbReference>
<name>A0A6V6Y1E8_9FIRM</name>